<sequence length="143" mass="14933">MKALILTALLATPVMAQETSLTLHITFDAASATKLQEAGEMVVVSSYFWGDPVPGNFLPVNEMGQLYLGGEEATVWPHEQTLTIGGSLGGAPIGNVAAPMVNVNVYSARITDENNLLDCGIVDGPTDALSKSTQEIACKLIGG</sequence>
<evidence type="ECO:0000256" key="1">
    <source>
        <dbReference type="SAM" id="SignalP"/>
    </source>
</evidence>
<dbReference type="RefSeq" id="WP_380073215.1">
    <property type="nucleotide sequence ID" value="NZ_JBHRTO010000001.1"/>
</dbReference>
<evidence type="ECO:0000313" key="3">
    <source>
        <dbReference type="Proteomes" id="UP001595547"/>
    </source>
</evidence>
<proteinExistence type="predicted"/>
<gene>
    <name evidence="2" type="ORF">ACFOGH_11550</name>
</gene>
<name>A0ABV7IYK9_9RHOB</name>
<keyword evidence="1" id="KW-0732">Signal</keyword>
<protein>
    <submittedName>
        <fullName evidence="2">Uncharacterized protein</fullName>
    </submittedName>
</protein>
<comment type="caution">
    <text evidence="2">The sequence shown here is derived from an EMBL/GenBank/DDBJ whole genome shotgun (WGS) entry which is preliminary data.</text>
</comment>
<dbReference type="EMBL" id="JBHRTO010000001">
    <property type="protein sequence ID" value="MFC3181626.1"/>
    <property type="molecule type" value="Genomic_DNA"/>
</dbReference>
<feature type="signal peptide" evidence="1">
    <location>
        <begin position="1"/>
        <end position="16"/>
    </location>
</feature>
<keyword evidence="3" id="KW-1185">Reference proteome</keyword>
<dbReference type="Proteomes" id="UP001595547">
    <property type="component" value="Unassembled WGS sequence"/>
</dbReference>
<reference evidence="3" key="1">
    <citation type="journal article" date="2019" name="Int. J. Syst. Evol. Microbiol.">
        <title>The Global Catalogue of Microorganisms (GCM) 10K type strain sequencing project: providing services to taxonomists for standard genome sequencing and annotation.</title>
        <authorList>
            <consortium name="The Broad Institute Genomics Platform"/>
            <consortium name="The Broad Institute Genome Sequencing Center for Infectious Disease"/>
            <person name="Wu L."/>
            <person name="Ma J."/>
        </authorList>
    </citation>
    <scope>NUCLEOTIDE SEQUENCE [LARGE SCALE GENOMIC DNA]</scope>
    <source>
        <strain evidence="3">KCTC 52039</strain>
    </source>
</reference>
<feature type="chain" id="PRO_5045455596" evidence="1">
    <location>
        <begin position="17"/>
        <end position="143"/>
    </location>
</feature>
<organism evidence="2 3">
    <name type="scientific">Cypionkella sinensis</name>
    <dbReference type="NCBI Taxonomy" id="1756043"/>
    <lineage>
        <taxon>Bacteria</taxon>
        <taxon>Pseudomonadati</taxon>
        <taxon>Pseudomonadota</taxon>
        <taxon>Alphaproteobacteria</taxon>
        <taxon>Rhodobacterales</taxon>
        <taxon>Paracoccaceae</taxon>
        <taxon>Cypionkella</taxon>
    </lineage>
</organism>
<accession>A0ABV7IYK9</accession>
<evidence type="ECO:0000313" key="2">
    <source>
        <dbReference type="EMBL" id="MFC3181626.1"/>
    </source>
</evidence>